<evidence type="ECO:0000313" key="1">
    <source>
        <dbReference type="EMBL" id="KGG09768.1"/>
    </source>
</evidence>
<dbReference type="Proteomes" id="UP000030345">
    <property type="component" value="Unassembled WGS sequence"/>
</dbReference>
<accession>A0A0A2B6Q9</accession>
<dbReference type="STRING" id="59926.EV02_0356"/>
<comment type="caution">
    <text evidence="1">The sequence shown here is derived from an EMBL/GenBank/DDBJ whole genome shotgun (WGS) entry which is preliminary data.</text>
</comment>
<protein>
    <submittedName>
        <fullName evidence="1">Uncharacterized protein</fullName>
    </submittedName>
</protein>
<reference evidence="2" key="1">
    <citation type="journal article" date="2014" name="Sci. Data">
        <title>Genomes of diverse isolates of the marine cyanobacterium Prochlorococcus.</title>
        <authorList>
            <person name="Biller S."/>
            <person name="Berube P."/>
            <person name="Thompson J."/>
            <person name="Kelly L."/>
            <person name="Roggensack S."/>
            <person name="Awad L."/>
            <person name="Roache-Johnson K."/>
            <person name="Ding H."/>
            <person name="Giovannoni S.J."/>
            <person name="Moore L.R."/>
            <person name="Chisholm S.W."/>
        </authorList>
    </citation>
    <scope>NUCLEOTIDE SEQUENCE [LARGE SCALE GENOMIC DNA]</scope>
    <source>
        <strain evidence="2">SB</strain>
    </source>
</reference>
<sequence>MFDLKELKLMFLDPTDLIINNINNYLCSNKTIKSIFS</sequence>
<name>A0A0A2B6Q9_PROMR</name>
<evidence type="ECO:0000313" key="2">
    <source>
        <dbReference type="Proteomes" id="UP000030345"/>
    </source>
</evidence>
<proteinExistence type="predicted"/>
<gene>
    <name evidence="1" type="ORF">EV02_0356</name>
</gene>
<dbReference type="EMBL" id="JNAS01000001">
    <property type="protein sequence ID" value="KGG09768.1"/>
    <property type="molecule type" value="Genomic_DNA"/>
</dbReference>
<dbReference type="AlphaFoldDB" id="A0A0A2B6Q9"/>
<organism evidence="1 2">
    <name type="scientific">Prochlorococcus marinus str. SB</name>
    <dbReference type="NCBI Taxonomy" id="59926"/>
    <lineage>
        <taxon>Bacteria</taxon>
        <taxon>Bacillati</taxon>
        <taxon>Cyanobacteriota</taxon>
        <taxon>Cyanophyceae</taxon>
        <taxon>Synechococcales</taxon>
        <taxon>Prochlorococcaceae</taxon>
        <taxon>Prochlorococcus</taxon>
    </lineage>
</organism>